<keyword evidence="5 9" id="KW-0238">DNA-binding</keyword>
<dbReference type="InterPro" id="IPR039420">
    <property type="entry name" value="WalR-like"/>
</dbReference>
<dbReference type="PANTHER" id="PTHR48111:SF40">
    <property type="entry name" value="PHOSPHATE REGULON TRANSCRIPTIONAL REGULATORY PROTEIN PHOB"/>
    <property type="match status" value="1"/>
</dbReference>
<evidence type="ECO:0000256" key="5">
    <source>
        <dbReference type="ARBA" id="ARBA00023125"/>
    </source>
</evidence>
<keyword evidence="13" id="KW-1185">Reference proteome</keyword>
<dbReference type="Gene3D" id="1.10.10.10">
    <property type="entry name" value="Winged helix-like DNA-binding domain superfamily/Winged helix DNA-binding domain"/>
    <property type="match status" value="1"/>
</dbReference>
<sequence>MKDILLVEDNRELAELLQAFLEKDGFSVHSVPTGEEASAYLEENRVKILLLDIMLPGMDGFAVCRAVREKGDIPILIMSARAEKDDKLNGFGLGADDYMEKPVDPDLLTAKVRALMQRTYGARTKTDYLVSGGLTIDRNSRKVYREGQAVELNAKEYELLLLLAENPGRTLHKEYLFDRIWGMESFSENQTLTVHIKMLRSKIEDDPRAPKRIQTVWGVGYRYEEI</sequence>
<dbReference type="PANTHER" id="PTHR48111">
    <property type="entry name" value="REGULATOR OF RPOS"/>
    <property type="match status" value="1"/>
</dbReference>
<feature type="modified residue" description="4-aspartylphosphate" evidence="8">
    <location>
        <position position="52"/>
    </location>
</feature>
<feature type="domain" description="OmpR/PhoB-type" evidence="11">
    <location>
        <begin position="126"/>
        <end position="225"/>
    </location>
</feature>
<gene>
    <name evidence="12" type="ORF">K040078D81_09030</name>
</gene>
<evidence type="ECO:0000256" key="1">
    <source>
        <dbReference type="ARBA" id="ARBA00018672"/>
    </source>
</evidence>
<dbReference type="SMART" id="SM00862">
    <property type="entry name" value="Trans_reg_C"/>
    <property type="match status" value="1"/>
</dbReference>
<dbReference type="CDD" id="cd00383">
    <property type="entry name" value="trans_reg_C"/>
    <property type="match status" value="1"/>
</dbReference>
<comment type="function">
    <text evidence="7">May play the central regulatory role in sporulation. It may be an element of the effector pathway responsible for the activation of sporulation genes in response to nutritional stress. Spo0A may act in concert with spo0H (a sigma factor) to control the expression of some genes that are critical to the sporulation process.</text>
</comment>
<dbReference type="InterPro" id="IPR036388">
    <property type="entry name" value="WH-like_DNA-bd_sf"/>
</dbReference>
<dbReference type="InterPro" id="IPR001789">
    <property type="entry name" value="Sig_transdc_resp-reg_receiver"/>
</dbReference>
<evidence type="ECO:0000313" key="12">
    <source>
        <dbReference type="EMBL" id="GAA6406786.1"/>
    </source>
</evidence>
<dbReference type="PROSITE" id="PS51755">
    <property type="entry name" value="OMPR_PHOB"/>
    <property type="match status" value="1"/>
</dbReference>
<accession>A0ABQ0B5R3</accession>
<dbReference type="RefSeq" id="WP_302419351.1">
    <property type="nucleotide sequence ID" value="NZ_BAABYW010000001.1"/>
</dbReference>
<dbReference type="Pfam" id="PF00486">
    <property type="entry name" value="Trans_reg_C"/>
    <property type="match status" value="1"/>
</dbReference>
<dbReference type="Proteomes" id="UP001600943">
    <property type="component" value="Unassembled WGS sequence"/>
</dbReference>
<dbReference type="InterPro" id="IPR011006">
    <property type="entry name" value="CheY-like_superfamily"/>
</dbReference>
<evidence type="ECO:0000313" key="13">
    <source>
        <dbReference type="Proteomes" id="UP001600943"/>
    </source>
</evidence>
<evidence type="ECO:0000256" key="7">
    <source>
        <dbReference type="ARBA" id="ARBA00024867"/>
    </source>
</evidence>
<organism evidence="12 13">
    <name type="scientific">Blautia hominis</name>
    <dbReference type="NCBI Taxonomy" id="2025493"/>
    <lineage>
        <taxon>Bacteria</taxon>
        <taxon>Bacillati</taxon>
        <taxon>Bacillota</taxon>
        <taxon>Clostridia</taxon>
        <taxon>Lachnospirales</taxon>
        <taxon>Lachnospiraceae</taxon>
        <taxon>Blautia</taxon>
    </lineage>
</organism>
<name>A0ABQ0B5R3_9FIRM</name>
<feature type="domain" description="Response regulatory" evidence="10">
    <location>
        <begin position="3"/>
        <end position="116"/>
    </location>
</feature>
<dbReference type="PROSITE" id="PS50110">
    <property type="entry name" value="RESPONSE_REGULATORY"/>
    <property type="match status" value="1"/>
</dbReference>
<keyword evidence="6" id="KW-0804">Transcription</keyword>
<evidence type="ECO:0000256" key="2">
    <source>
        <dbReference type="ARBA" id="ARBA00022553"/>
    </source>
</evidence>
<protein>
    <recommendedName>
        <fullName evidence="1">Stage 0 sporulation protein A homolog</fullName>
    </recommendedName>
</protein>
<dbReference type="InterPro" id="IPR001867">
    <property type="entry name" value="OmpR/PhoB-type_DNA-bd"/>
</dbReference>
<evidence type="ECO:0000259" key="11">
    <source>
        <dbReference type="PROSITE" id="PS51755"/>
    </source>
</evidence>
<proteinExistence type="predicted"/>
<keyword evidence="3" id="KW-0902">Two-component regulatory system</keyword>
<evidence type="ECO:0000259" key="10">
    <source>
        <dbReference type="PROSITE" id="PS50110"/>
    </source>
</evidence>
<dbReference type="Pfam" id="PF00072">
    <property type="entry name" value="Response_reg"/>
    <property type="match status" value="1"/>
</dbReference>
<evidence type="ECO:0000256" key="6">
    <source>
        <dbReference type="ARBA" id="ARBA00023163"/>
    </source>
</evidence>
<evidence type="ECO:0000256" key="8">
    <source>
        <dbReference type="PROSITE-ProRule" id="PRU00169"/>
    </source>
</evidence>
<evidence type="ECO:0000256" key="4">
    <source>
        <dbReference type="ARBA" id="ARBA00023015"/>
    </source>
</evidence>
<evidence type="ECO:0000256" key="9">
    <source>
        <dbReference type="PROSITE-ProRule" id="PRU01091"/>
    </source>
</evidence>
<keyword evidence="2 8" id="KW-0597">Phosphoprotein</keyword>
<feature type="DNA-binding region" description="OmpR/PhoB-type" evidence="9">
    <location>
        <begin position="126"/>
        <end position="225"/>
    </location>
</feature>
<reference evidence="12 13" key="1">
    <citation type="submission" date="2024-04" db="EMBL/GenBank/DDBJ databases">
        <title>Defined microbial consortia suppress multidrug-resistant proinflammatory Enterobacteriaceae via ecological control.</title>
        <authorList>
            <person name="Furuichi M."/>
            <person name="Kawaguchi T."/>
            <person name="Pust M."/>
            <person name="Yasuma K."/>
            <person name="Plichta D."/>
            <person name="Hasegawa N."/>
            <person name="Ohya T."/>
            <person name="Bhattarai S."/>
            <person name="Sasajima S."/>
            <person name="Aoto Y."/>
            <person name="Tuganbaev T."/>
            <person name="Yaginuma M."/>
            <person name="Ueda M."/>
            <person name="Okahashi N."/>
            <person name="Amafuji K."/>
            <person name="Kiridooshi Y."/>
            <person name="Sugita K."/>
            <person name="Strazar M."/>
            <person name="Skelly A."/>
            <person name="Suda W."/>
            <person name="Hattori M."/>
            <person name="Nakamoto N."/>
            <person name="Caballero S."/>
            <person name="Norman J."/>
            <person name="Olle B."/>
            <person name="Tanoue T."/>
            <person name="Arita M."/>
            <person name="Bucci V."/>
            <person name="Atarashi K."/>
            <person name="Xavier R."/>
            <person name="Honda K."/>
        </authorList>
    </citation>
    <scope>NUCLEOTIDE SEQUENCE [LARGE SCALE GENOMIC DNA]</scope>
    <source>
        <strain evidence="13">k04-0078-D8-1</strain>
    </source>
</reference>
<dbReference type="CDD" id="cd17574">
    <property type="entry name" value="REC_OmpR"/>
    <property type="match status" value="1"/>
</dbReference>
<dbReference type="Gene3D" id="3.40.50.2300">
    <property type="match status" value="1"/>
</dbReference>
<dbReference type="SMART" id="SM00448">
    <property type="entry name" value="REC"/>
    <property type="match status" value="1"/>
</dbReference>
<keyword evidence="4" id="KW-0805">Transcription regulation</keyword>
<dbReference type="EMBL" id="BAABYW010000001">
    <property type="protein sequence ID" value="GAA6406786.1"/>
    <property type="molecule type" value="Genomic_DNA"/>
</dbReference>
<comment type="caution">
    <text evidence="12">The sequence shown here is derived from an EMBL/GenBank/DDBJ whole genome shotgun (WGS) entry which is preliminary data.</text>
</comment>
<dbReference type="SUPFAM" id="SSF52172">
    <property type="entry name" value="CheY-like"/>
    <property type="match status" value="1"/>
</dbReference>
<evidence type="ECO:0000256" key="3">
    <source>
        <dbReference type="ARBA" id="ARBA00023012"/>
    </source>
</evidence>